<feature type="transmembrane region" description="Helical" evidence="7">
    <location>
        <begin position="240"/>
        <end position="264"/>
    </location>
</feature>
<dbReference type="PANTHER" id="PTHR30250">
    <property type="entry name" value="PST FAMILY PREDICTED COLANIC ACID TRANSPORTER"/>
    <property type="match status" value="1"/>
</dbReference>
<feature type="transmembrane region" description="Helical" evidence="7">
    <location>
        <begin position="148"/>
        <end position="169"/>
    </location>
</feature>
<organism evidence="8 9">
    <name type="scientific">Hymenobacter armeniacus</name>
    <dbReference type="NCBI Taxonomy" id="2771358"/>
    <lineage>
        <taxon>Bacteria</taxon>
        <taxon>Pseudomonadati</taxon>
        <taxon>Bacteroidota</taxon>
        <taxon>Cytophagia</taxon>
        <taxon>Cytophagales</taxon>
        <taxon>Hymenobacteraceae</taxon>
        <taxon>Hymenobacter</taxon>
    </lineage>
</organism>
<feature type="transmembrane region" description="Helical" evidence="7">
    <location>
        <begin position="285"/>
        <end position="309"/>
    </location>
</feature>
<dbReference type="Proteomes" id="UP000606003">
    <property type="component" value="Unassembled WGS sequence"/>
</dbReference>
<accession>A0ABR8JWT7</accession>
<feature type="transmembrane region" description="Helical" evidence="7">
    <location>
        <begin position="39"/>
        <end position="62"/>
    </location>
</feature>
<keyword evidence="6 7" id="KW-0472">Membrane</keyword>
<evidence type="ECO:0000313" key="8">
    <source>
        <dbReference type="EMBL" id="MBD2722184.1"/>
    </source>
</evidence>
<keyword evidence="4 7" id="KW-0812">Transmembrane</keyword>
<keyword evidence="9" id="KW-1185">Reference proteome</keyword>
<sequence>MASAKNLTTSTLHSISWSTAATVVMAVLQLGYTGVMARLLAPAAFGLVALAGVVIRFGTYFSQIGLEHALVQKPDMTDEDVRAAFTSAALLGGVCALALAVGAPLARLVFDEPAVVPLVRLMGLGLFFNGLSATALSILRRRMAFRALAIIETTAYVLAYGGLGIAMAWAGWGVWSLVVANLAQGLLVALLAYAVTRHSLRLYFRWAHYRPLLAYGTRITFTSFIEFITSSLDTLLIGRLLGAALLGVYNRASMLITLPLYLLTRSVSRVIFPAFSQVQADRAKLGGVYLGSITLVAAGILPLGAGVAVAAPVLVRAVLGPGWEAAVPVLRILCAAVPLSLITMFAGIVCDARAALTAKINANLLALCSLVLFFFFLRGYGLAGFAGALVLNELVRTALFLRLMHHELALPYPRLLAAYGPGLFHAVALGALLGLLHWVLKPLAWPAPAALTLLMLAGALVLGGLMLLRPRPALREELRRFLGRLRPGNAASPGARFLAGYLRFLERQAPLSSSFTPGFGPQPSPLQP</sequence>
<dbReference type="PANTHER" id="PTHR30250:SF10">
    <property type="entry name" value="LIPOPOLYSACCHARIDE BIOSYNTHESIS PROTEIN WZXC"/>
    <property type="match status" value="1"/>
</dbReference>
<keyword evidence="3" id="KW-1003">Cell membrane</keyword>
<feature type="transmembrane region" description="Helical" evidence="7">
    <location>
        <begin position="207"/>
        <end position="228"/>
    </location>
</feature>
<feature type="transmembrane region" description="Helical" evidence="7">
    <location>
        <begin position="445"/>
        <end position="468"/>
    </location>
</feature>
<evidence type="ECO:0000256" key="7">
    <source>
        <dbReference type="SAM" id="Phobius"/>
    </source>
</evidence>
<dbReference type="RefSeq" id="WP_190923473.1">
    <property type="nucleotide sequence ID" value="NZ_JACXAC010000003.1"/>
</dbReference>
<feature type="transmembrane region" description="Helical" evidence="7">
    <location>
        <begin position="175"/>
        <end position="195"/>
    </location>
</feature>
<evidence type="ECO:0000256" key="2">
    <source>
        <dbReference type="ARBA" id="ARBA00007430"/>
    </source>
</evidence>
<gene>
    <name evidence="8" type="ORF">IC234_08595</name>
</gene>
<evidence type="ECO:0000256" key="4">
    <source>
        <dbReference type="ARBA" id="ARBA00022692"/>
    </source>
</evidence>
<feature type="transmembrane region" description="Helical" evidence="7">
    <location>
        <begin position="360"/>
        <end position="377"/>
    </location>
</feature>
<dbReference type="Pfam" id="PF13440">
    <property type="entry name" value="Polysacc_synt_3"/>
    <property type="match status" value="1"/>
</dbReference>
<evidence type="ECO:0000256" key="1">
    <source>
        <dbReference type="ARBA" id="ARBA00004651"/>
    </source>
</evidence>
<feature type="transmembrane region" description="Helical" evidence="7">
    <location>
        <begin position="12"/>
        <end position="33"/>
    </location>
</feature>
<evidence type="ECO:0000256" key="3">
    <source>
        <dbReference type="ARBA" id="ARBA00022475"/>
    </source>
</evidence>
<dbReference type="InterPro" id="IPR050833">
    <property type="entry name" value="Poly_Biosynth_Transport"/>
</dbReference>
<reference evidence="8 9" key="1">
    <citation type="submission" date="2020-09" db="EMBL/GenBank/DDBJ databases">
        <authorList>
            <person name="Kim M.K."/>
        </authorList>
    </citation>
    <scope>NUCLEOTIDE SEQUENCE [LARGE SCALE GENOMIC DNA]</scope>
    <source>
        <strain evidence="8 9">BT189</strain>
    </source>
</reference>
<protein>
    <submittedName>
        <fullName evidence="8">Lipopolysaccharide biosynthesis protein</fullName>
    </submittedName>
</protein>
<comment type="subcellular location">
    <subcellularLocation>
        <location evidence="1">Cell membrane</location>
        <topology evidence="1">Multi-pass membrane protein</topology>
    </subcellularLocation>
</comment>
<comment type="similarity">
    <text evidence="2">Belongs to the polysaccharide synthase family.</text>
</comment>
<evidence type="ECO:0000313" key="9">
    <source>
        <dbReference type="Proteomes" id="UP000606003"/>
    </source>
</evidence>
<proteinExistence type="inferred from homology"/>
<dbReference type="EMBL" id="JACXAC010000003">
    <property type="protein sequence ID" value="MBD2722184.1"/>
    <property type="molecule type" value="Genomic_DNA"/>
</dbReference>
<evidence type="ECO:0000256" key="6">
    <source>
        <dbReference type="ARBA" id="ARBA00023136"/>
    </source>
</evidence>
<comment type="caution">
    <text evidence="8">The sequence shown here is derived from an EMBL/GenBank/DDBJ whole genome shotgun (WGS) entry which is preliminary data.</text>
</comment>
<feature type="transmembrane region" description="Helical" evidence="7">
    <location>
        <begin position="329"/>
        <end position="348"/>
    </location>
</feature>
<evidence type="ECO:0000256" key="5">
    <source>
        <dbReference type="ARBA" id="ARBA00022989"/>
    </source>
</evidence>
<name>A0ABR8JWT7_9BACT</name>
<feature type="transmembrane region" description="Helical" evidence="7">
    <location>
        <begin position="83"/>
        <end position="106"/>
    </location>
</feature>
<feature type="transmembrane region" description="Helical" evidence="7">
    <location>
        <begin position="416"/>
        <end position="439"/>
    </location>
</feature>
<keyword evidence="5 7" id="KW-1133">Transmembrane helix</keyword>
<dbReference type="CDD" id="cd13127">
    <property type="entry name" value="MATE_tuaB_like"/>
    <property type="match status" value="1"/>
</dbReference>
<feature type="transmembrane region" description="Helical" evidence="7">
    <location>
        <begin position="118"/>
        <end position="139"/>
    </location>
</feature>